<dbReference type="InterPro" id="IPR036754">
    <property type="entry name" value="YbaK/aa-tRNA-synt-asso_dom_sf"/>
</dbReference>
<organism evidence="2 3">
    <name type="scientific">Candidatus Promineifilum breve</name>
    <dbReference type="NCBI Taxonomy" id="1806508"/>
    <lineage>
        <taxon>Bacteria</taxon>
        <taxon>Bacillati</taxon>
        <taxon>Chloroflexota</taxon>
        <taxon>Ardenticatenia</taxon>
        <taxon>Candidatus Promineifilales</taxon>
        <taxon>Candidatus Promineifilaceae</taxon>
        <taxon>Candidatus Promineifilum</taxon>
    </lineage>
</organism>
<dbReference type="SUPFAM" id="SSF55826">
    <property type="entry name" value="YbaK/ProRS associated domain"/>
    <property type="match status" value="1"/>
</dbReference>
<proteinExistence type="predicted"/>
<gene>
    <name evidence="2" type="ORF">CFX0092_A0225</name>
</gene>
<dbReference type="PANTHER" id="PTHR30411">
    <property type="entry name" value="CYTOPLASMIC PROTEIN"/>
    <property type="match status" value="1"/>
</dbReference>
<dbReference type="RefSeq" id="WP_095041760.1">
    <property type="nucleotide sequence ID" value="NZ_LN890655.1"/>
</dbReference>
<sequence length="169" mass="17333">MTNPSLPPASQRVADAAAALGLAIDIVVFAQTTRTAEEAAAAVGCAVGQIVKSLVFTVGGRPVIALVSGANQLDTRKLAALYGVGRKQVERADADTVRAATGFAIGGVPPFGHAQASDVFIDQDFAQYAVIWAAAGTPNTVFAIAPDELQRATGGRVADIRVEEKQDGS</sequence>
<keyword evidence="3" id="KW-1185">Reference proteome</keyword>
<dbReference type="Gene3D" id="3.90.960.10">
    <property type="entry name" value="YbaK/aminoacyl-tRNA synthetase-associated domain"/>
    <property type="match status" value="1"/>
</dbReference>
<feature type="domain" description="YbaK/aminoacyl-tRNA synthetase-associated" evidence="1">
    <location>
        <begin position="32"/>
        <end position="151"/>
    </location>
</feature>
<dbReference type="GO" id="GO:0002161">
    <property type="term" value="F:aminoacyl-tRNA deacylase activity"/>
    <property type="evidence" value="ECO:0007669"/>
    <property type="project" value="InterPro"/>
</dbReference>
<evidence type="ECO:0000313" key="3">
    <source>
        <dbReference type="Proteomes" id="UP000215027"/>
    </source>
</evidence>
<protein>
    <submittedName>
        <fullName evidence="2">Membrane protein</fullName>
    </submittedName>
</protein>
<dbReference type="InterPro" id="IPR007214">
    <property type="entry name" value="YbaK/aa-tRNA-synth-assoc-dom"/>
</dbReference>
<dbReference type="KEGG" id="pbf:CFX0092_A0225"/>
<dbReference type="AlphaFoldDB" id="A0A160SY15"/>
<dbReference type="Proteomes" id="UP000215027">
    <property type="component" value="Chromosome I"/>
</dbReference>
<dbReference type="CDD" id="cd04333">
    <property type="entry name" value="ProX_deacylase"/>
    <property type="match status" value="1"/>
</dbReference>
<dbReference type="PANTHER" id="PTHR30411:SF1">
    <property type="entry name" value="CYTOPLASMIC PROTEIN"/>
    <property type="match status" value="1"/>
</dbReference>
<evidence type="ECO:0000313" key="2">
    <source>
        <dbReference type="EMBL" id="CUS02106.2"/>
    </source>
</evidence>
<dbReference type="EMBL" id="LN890655">
    <property type="protein sequence ID" value="CUS02106.2"/>
    <property type="molecule type" value="Genomic_DNA"/>
</dbReference>
<evidence type="ECO:0000259" key="1">
    <source>
        <dbReference type="Pfam" id="PF04073"/>
    </source>
</evidence>
<reference evidence="2" key="1">
    <citation type="submission" date="2016-01" db="EMBL/GenBank/DDBJ databases">
        <authorList>
            <person name="Mcilroy J.S."/>
            <person name="Karst M S."/>
            <person name="Albertsen M."/>
        </authorList>
    </citation>
    <scope>NUCLEOTIDE SEQUENCE</scope>
    <source>
        <strain evidence="2">Cfx-K</strain>
    </source>
</reference>
<dbReference type="Pfam" id="PF04073">
    <property type="entry name" value="tRNA_edit"/>
    <property type="match status" value="1"/>
</dbReference>
<dbReference type="OrthoDB" id="9798760at2"/>
<name>A0A160SY15_9CHLR</name>
<accession>A0A160SY15</accession>